<dbReference type="KEGG" id="splr:C0J00_07220"/>
<dbReference type="PANTHER" id="PTHR36113:SF1">
    <property type="entry name" value="GLYOXALASE_BLEOMYCIN RESISTANCE PROTEIN_DIOXYGENASE"/>
    <property type="match status" value="1"/>
</dbReference>
<accession>A0A2L0D5R3</accession>
<reference evidence="2 3" key="1">
    <citation type="submission" date="2017-12" db="EMBL/GenBank/DDBJ databases">
        <authorList>
            <person name="Hurst M.R.H."/>
        </authorList>
    </citation>
    <scope>NUCLEOTIDE SEQUENCE [LARGE SCALE GENOMIC DNA]</scope>
    <source>
        <strain evidence="2 3">TH11417</strain>
    </source>
</reference>
<evidence type="ECO:0000313" key="3">
    <source>
        <dbReference type="Proteomes" id="UP000238956"/>
    </source>
</evidence>
<dbReference type="InterPro" id="IPR004360">
    <property type="entry name" value="Glyas_Fos-R_dOase_dom"/>
</dbReference>
<evidence type="ECO:0000313" key="2">
    <source>
        <dbReference type="EMBL" id="AUW96921.1"/>
    </source>
</evidence>
<protein>
    <submittedName>
        <fullName evidence="2">Glyoxalase</fullName>
    </submittedName>
</protein>
<dbReference type="Pfam" id="PF00903">
    <property type="entry name" value="Glyoxalase"/>
    <property type="match status" value="1"/>
</dbReference>
<dbReference type="OrthoDB" id="9789012at2"/>
<dbReference type="InterPro" id="IPR029068">
    <property type="entry name" value="Glyas_Bleomycin-R_OHBP_Dase"/>
</dbReference>
<sequence length="127" mass="14183">MNLVIEHVGLWCQDLEAMCHFYETYFEAKSSEKYHNPTSGFSSYFLTFSSGARLELCHRSDIKEGDKATFGLTHLAFSLGSKEAVDAFADKMQGSGFPMVNGPRTTGDGYYEAVIFDQEGNQLELTI</sequence>
<keyword evidence="3" id="KW-1185">Reference proteome</keyword>
<dbReference type="InterPro" id="IPR051332">
    <property type="entry name" value="Fosfomycin_Res_Enzymes"/>
</dbReference>
<reference evidence="2 3" key="2">
    <citation type="submission" date="2018-02" db="EMBL/GenBank/DDBJ databases">
        <title>Whole genome sequencing analysis of Streptococcus pluranimalium isolated from cattle infected mastitis in China.</title>
        <authorList>
            <person name="Zhang J.-R."/>
            <person name="Hu G.-Z."/>
        </authorList>
    </citation>
    <scope>NUCLEOTIDE SEQUENCE [LARGE SCALE GENOMIC DNA]</scope>
    <source>
        <strain evidence="2 3">TH11417</strain>
    </source>
</reference>
<dbReference type="RefSeq" id="WP_104968243.1">
    <property type="nucleotide sequence ID" value="NZ_CP025536.1"/>
</dbReference>
<dbReference type="PANTHER" id="PTHR36113">
    <property type="entry name" value="LYASE, PUTATIVE-RELATED-RELATED"/>
    <property type="match status" value="1"/>
</dbReference>
<organism evidence="2 3">
    <name type="scientific">Streptococcus pluranimalium</name>
    <dbReference type="NCBI Taxonomy" id="82348"/>
    <lineage>
        <taxon>Bacteria</taxon>
        <taxon>Bacillati</taxon>
        <taxon>Bacillota</taxon>
        <taxon>Bacilli</taxon>
        <taxon>Lactobacillales</taxon>
        <taxon>Streptococcaceae</taxon>
        <taxon>Streptococcus</taxon>
    </lineage>
</organism>
<evidence type="ECO:0000259" key="1">
    <source>
        <dbReference type="PROSITE" id="PS51819"/>
    </source>
</evidence>
<dbReference type="SUPFAM" id="SSF54593">
    <property type="entry name" value="Glyoxalase/Bleomycin resistance protein/Dihydroxybiphenyl dioxygenase"/>
    <property type="match status" value="1"/>
</dbReference>
<name>A0A2L0D5R3_9STRE</name>
<dbReference type="EMBL" id="CP025536">
    <property type="protein sequence ID" value="AUW96921.1"/>
    <property type="molecule type" value="Genomic_DNA"/>
</dbReference>
<gene>
    <name evidence="2" type="ORF">C0J00_07220</name>
</gene>
<dbReference type="Proteomes" id="UP000238956">
    <property type="component" value="Chromosome"/>
</dbReference>
<feature type="domain" description="VOC" evidence="1">
    <location>
        <begin position="4"/>
        <end position="127"/>
    </location>
</feature>
<dbReference type="Gene3D" id="3.10.180.10">
    <property type="entry name" value="2,3-Dihydroxybiphenyl 1,2-Dioxygenase, domain 1"/>
    <property type="match status" value="1"/>
</dbReference>
<dbReference type="GeneID" id="98393699"/>
<proteinExistence type="predicted"/>
<dbReference type="InterPro" id="IPR037523">
    <property type="entry name" value="VOC_core"/>
</dbReference>
<dbReference type="AlphaFoldDB" id="A0A2L0D5R3"/>
<dbReference type="PROSITE" id="PS51819">
    <property type="entry name" value="VOC"/>
    <property type="match status" value="1"/>
</dbReference>